<dbReference type="Gene3D" id="3.30.300.30">
    <property type="match status" value="1"/>
</dbReference>
<dbReference type="InterPro" id="IPR045851">
    <property type="entry name" value="AMP-bd_C_sf"/>
</dbReference>
<dbReference type="FunFam" id="2.30.38.10:FF:000001">
    <property type="entry name" value="Non-ribosomal peptide synthetase PvdI"/>
    <property type="match status" value="1"/>
</dbReference>
<gene>
    <name evidence="7" type="ORF">EKH80_14385</name>
</gene>
<dbReference type="SUPFAM" id="SSF47336">
    <property type="entry name" value="ACP-like"/>
    <property type="match status" value="1"/>
</dbReference>
<dbReference type="PROSITE" id="PS00012">
    <property type="entry name" value="PHOSPHOPANTETHEINE"/>
    <property type="match status" value="1"/>
</dbReference>
<dbReference type="InterPro" id="IPR025110">
    <property type="entry name" value="AMP-bd_C"/>
</dbReference>
<dbReference type="InterPro" id="IPR020806">
    <property type="entry name" value="PKS_PP-bd"/>
</dbReference>
<keyword evidence="3" id="KW-0596">Phosphopantetheine</keyword>
<dbReference type="Pfam" id="PF00501">
    <property type="entry name" value="AMP-binding"/>
    <property type="match status" value="1"/>
</dbReference>
<proteinExistence type="inferred from homology"/>
<dbReference type="InterPro" id="IPR001031">
    <property type="entry name" value="Thioesterase"/>
</dbReference>
<dbReference type="FunFam" id="3.30.300.30:FF:000010">
    <property type="entry name" value="Enterobactin synthetase component F"/>
    <property type="match status" value="1"/>
</dbReference>
<keyword evidence="8" id="KW-1185">Reference proteome</keyword>
<dbReference type="SMART" id="SM00824">
    <property type="entry name" value="PKS_TE"/>
    <property type="match status" value="1"/>
</dbReference>
<protein>
    <submittedName>
        <fullName evidence="7">Amino acid adenylation domain-containing protein</fullName>
    </submittedName>
</protein>
<dbReference type="Gene3D" id="3.30.559.30">
    <property type="entry name" value="Nonribosomal peptide synthetase, condensation domain"/>
    <property type="match status" value="1"/>
</dbReference>
<dbReference type="GO" id="GO:0043041">
    <property type="term" value="P:amino acid activation for nonribosomal peptide biosynthetic process"/>
    <property type="evidence" value="ECO:0007669"/>
    <property type="project" value="TreeGrafter"/>
</dbReference>
<dbReference type="GO" id="GO:0009239">
    <property type="term" value="P:enterobactin biosynthetic process"/>
    <property type="evidence" value="ECO:0007669"/>
    <property type="project" value="TreeGrafter"/>
</dbReference>
<feature type="compositionally biased region" description="Polar residues" evidence="5">
    <location>
        <begin position="1"/>
        <end position="10"/>
    </location>
</feature>
<comment type="similarity">
    <text evidence="2">Belongs to the ATP-dependent AMP-binding enzyme family.</text>
</comment>
<dbReference type="InterPro" id="IPR009081">
    <property type="entry name" value="PP-bd_ACP"/>
</dbReference>
<dbReference type="InterPro" id="IPR036736">
    <property type="entry name" value="ACP-like_sf"/>
</dbReference>
<dbReference type="Pfam" id="PF00550">
    <property type="entry name" value="PP-binding"/>
    <property type="match status" value="1"/>
</dbReference>
<organism evidence="7 8">
    <name type="scientific">Dyella choica</name>
    <dbReference type="NCBI Taxonomy" id="1927959"/>
    <lineage>
        <taxon>Bacteria</taxon>
        <taxon>Pseudomonadati</taxon>
        <taxon>Pseudomonadota</taxon>
        <taxon>Gammaproteobacteria</taxon>
        <taxon>Lysobacterales</taxon>
        <taxon>Rhodanobacteraceae</taxon>
        <taxon>Dyella</taxon>
    </lineage>
</organism>
<dbReference type="InterPro" id="IPR000873">
    <property type="entry name" value="AMP-dep_synth/lig_dom"/>
</dbReference>
<dbReference type="InterPro" id="IPR020802">
    <property type="entry name" value="TesA-like"/>
</dbReference>
<dbReference type="GO" id="GO:0047527">
    <property type="term" value="F:2,3-dihydroxybenzoate-serine ligase activity"/>
    <property type="evidence" value="ECO:0007669"/>
    <property type="project" value="TreeGrafter"/>
</dbReference>
<comment type="cofactor">
    <cofactor evidence="1">
        <name>pantetheine 4'-phosphate</name>
        <dbReference type="ChEBI" id="CHEBI:47942"/>
    </cofactor>
</comment>
<feature type="region of interest" description="Disordered" evidence="5">
    <location>
        <begin position="1"/>
        <end position="41"/>
    </location>
</feature>
<dbReference type="Proteomes" id="UP000274358">
    <property type="component" value="Unassembled WGS sequence"/>
</dbReference>
<dbReference type="Pfam" id="PF00975">
    <property type="entry name" value="Thioesterase"/>
    <property type="match status" value="1"/>
</dbReference>
<dbReference type="InterPro" id="IPR006162">
    <property type="entry name" value="Ppantetheine_attach_site"/>
</dbReference>
<evidence type="ECO:0000256" key="3">
    <source>
        <dbReference type="ARBA" id="ARBA00022450"/>
    </source>
</evidence>
<evidence type="ECO:0000259" key="6">
    <source>
        <dbReference type="PROSITE" id="PS50075"/>
    </source>
</evidence>
<evidence type="ECO:0000256" key="1">
    <source>
        <dbReference type="ARBA" id="ARBA00001957"/>
    </source>
</evidence>
<dbReference type="InterPro" id="IPR010071">
    <property type="entry name" value="AA_adenyl_dom"/>
</dbReference>
<dbReference type="InterPro" id="IPR023213">
    <property type="entry name" value="CAT-like_dom_sf"/>
</dbReference>
<dbReference type="SUPFAM" id="SSF53474">
    <property type="entry name" value="alpha/beta-Hydrolases"/>
    <property type="match status" value="1"/>
</dbReference>
<evidence type="ECO:0000313" key="8">
    <source>
        <dbReference type="Proteomes" id="UP000274358"/>
    </source>
</evidence>
<dbReference type="GO" id="GO:0005829">
    <property type="term" value="C:cytosol"/>
    <property type="evidence" value="ECO:0007669"/>
    <property type="project" value="TreeGrafter"/>
</dbReference>
<comment type="caution">
    <text evidence="7">The sequence shown here is derived from an EMBL/GenBank/DDBJ whole genome shotgun (WGS) entry which is preliminary data.</text>
</comment>
<dbReference type="InterPro" id="IPR001242">
    <property type="entry name" value="Condensation_dom"/>
</dbReference>
<dbReference type="PANTHER" id="PTHR45527:SF1">
    <property type="entry name" value="FATTY ACID SYNTHASE"/>
    <property type="match status" value="1"/>
</dbReference>
<evidence type="ECO:0000313" key="7">
    <source>
        <dbReference type="EMBL" id="RUL74020.1"/>
    </source>
</evidence>
<dbReference type="Pfam" id="PF13193">
    <property type="entry name" value="AMP-binding_C"/>
    <property type="match status" value="1"/>
</dbReference>
<dbReference type="Gene3D" id="3.40.50.1820">
    <property type="entry name" value="alpha/beta hydrolase"/>
    <property type="match status" value="1"/>
</dbReference>
<dbReference type="Pfam" id="PF00668">
    <property type="entry name" value="Condensation"/>
    <property type="match status" value="1"/>
</dbReference>
<dbReference type="GO" id="GO:0009366">
    <property type="term" value="C:enterobactin synthetase complex"/>
    <property type="evidence" value="ECO:0007669"/>
    <property type="project" value="TreeGrafter"/>
</dbReference>
<dbReference type="Gene3D" id="3.40.50.12780">
    <property type="entry name" value="N-terminal domain of ligase-like"/>
    <property type="match status" value="1"/>
</dbReference>
<dbReference type="SMART" id="SM00823">
    <property type="entry name" value="PKS_PP"/>
    <property type="match status" value="1"/>
</dbReference>
<dbReference type="PROSITE" id="PS00455">
    <property type="entry name" value="AMP_BINDING"/>
    <property type="match status" value="1"/>
</dbReference>
<keyword evidence="4" id="KW-0597">Phosphoprotein</keyword>
<dbReference type="GO" id="GO:0031177">
    <property type="term" value="F:phosphopantetheine binding"/>
    <property type="evidence" value="ECO:0007669"/>
    <property type="project" value="InterPro"/>
</dbReference>
<sequence>MTNASATQAEQPPINEALSRPAGPLHAPSQGDCAMNHESPMSLPLTTAQRGLWVGQKIGAADATLNIAEMLEICGPVRPELFIRALWQVTREADTLRVSVIEHQGRPRQVVRSIYPGEFPYLDVSHEARPRAAAEAWMMEELNRPVDLANDPLWVSALFKAAEDRYYWYQRAHHVIFDGYSGGVIARRLAELYNAYVEGCEPAQCGFGPLQELIEAEAAYRDSDRLQRDREYWKEKLADLPEAVSLSRLGPHSSMGGLRRSTGHLSAETVQRLHELGKRTSTSLPQLLIALVAAYYHRATGAQDLVIGMPVSGRINAALRKTPGMVANIVAIRLRFTPETTAIDLFAQVAQVVRQALRHQQYRYEDLRRDLGLIGQGKHIAWLGVNIEPFDYQLAFAGARVIPHNVSNGSGEDLTIFVYDRGNGSELRFDLDANPVLYSVADLDEHRRRLALLMDGVLDEPDRPLEQIDILGVQERRRLLHDWNDTAVPLAQESLPAFIAQHAQLTPNAPAVCCEDSTVTYRELHERSVWQAWQLLADGVRPGDTVAVMLPRNEQWLIVLLAIMRTGASFLPLDPDGPPERISMMLDDAAPIALIATPELCERFGLGGMLLLHPEDLSGSLDANAEAPDWSRPDDTAYVLYTSGSTGRPKGVEVTHRNLGNLLQGMRLQLALGPSDRFLAIATMVFDIALLERFLPLMAGASVVIAGSETVRHPPSLLRLLQRQQVTHMWATPSLWRVLLASADAQLGQLHALVGGEALSAELANRLLQRASSVTQLYGPTETTVLSTSYELKEVSSNAPPIGRPLCNTRLYVLDQHQQLVQTGAIGELYIAGAGVAKGYLHHRQLTEARFLPDPFAADGSRMYRTGDLVYWNSQGSLHFVGRADEQVKIRGHRVELGEIESRLVAHAAVVEAAVTAHRDQDGAMALAAYVVMQENRQLVASELRSYLARFLPEYMLPSHFIAAQAMPLTATGKLDRKALAPPVRTQRAGYTEPVTDVEKKLAALWQQVLGVERIGLNDNFFQLGGDSLSAAEMIARFPDCFGMELPLASLFEASTIAGLAAYLQRAEGKSDPLGLVLPLRVSLRDRPLFCIHPAVGLAWGYTGLLRHLDDKLPVYGLQSGGLSDIASLPATIAQMAGDYLAQVRRIQPEGPYRLLGWSLGGLIAHEMTAQLQSQGRQVEFLALLDAYPFVVDEAMTNADTSQEIRAILRFLGFHQHVEHPPASLAALTNLLCTEYGVFSMPLVQEISRSHPQLVEQVSAVTLNNLQLARKHVPRRIDTDVLFFRAAQKESVDLSAQLYDRPEAWQLYVDGRIEVHDIACHHQAMLEAAPAAQIGRLVMQRLYALQTARPQSAQLVRHAPDHAPTGSFAAYA</sequence>
<dbReference type="PANTHER" id="PTHR45527">
    <property type="entry name" value="NONRIBOSOMAL PEPTIDE SYNTHETASE"/>
    <property type="match status" value="1"/>
</dbReference>
<dbReference type="InterPro" id="IPR020845">
    <property type="entry name" value="AMP-binding_CS"/>
</dbReference>
<dbReference type="InterPro" id="IPR042099">
    <property type="entry name" value="ANL_N_sf"/>
</dbReference>
<dbReference type="SUPFAM" id="SSF52777">
    <property type="entry name" value="CoA-dependent acyltransferases"/>
    <property type="match status" value="2"/>
</dbReference>
<dbReference type="NCBIfam" id="TIGR01733">
    <property type="entry name" value="AA-adenyl-dom"/>
    <property type="match status" value="1"/>
</dbReference>
<dbReference type="FunFam" id="3.40.50.12780:FF:000012">
    <property type="entry name" value="Non-ribosomal peptide synthetase"/>
    <property type="match status" value="1"/>
</dbReference>
<dbReference type="SUPFAM" id="SSF56801">
    <property type="entry name" value="Acetyl-CoA synthetase-like"/>
    <property type="match status" value="1"/>
</dbReference>
<feature type="domain" description="Carrier" evidence="6">
    <location>
        <begin position="993"/>
        <end position="1068"/>
    </location>
</feature>
<evidence type="ECO:0000256" key="2">
    <source>
        <dbReference type="ARBA" id="ARBA00006432"/>
    </source>
</evidence>
<evidence type="ECO:0000256" key="4">
    <source>
        <dbReference type="ARBA" id="ARBA00022553"/>
    </source>
</evidence>
<dbReference type="EMBL" id="RYYV01000010">
    <property type="protein sequence ID" value="RUL74020.1"/>
    <property type="molecule type" value="Genomic_DNA"/>
</dbReference>
<dbReference type="InterPro" id="IPR029058">
    <property type="entry name" value="AB_hydrolase_fold"/>
</dbReference>
<name>A0A3S0WUY1_9GAMM</name>
<evidence type="ECO:0000256" key="5">
    <source>
        <dbReference type="SAM" id="MobiDB-lite"/>
    </source>
</evidence>
<dbReference type="PROSITE" id="PS50075">
    <property type="entry name" value="CARRIER"/>
    <property type="match status" value="1"/>
</dbReference>
<accession>A0A3S0WUY1</accession>
<reference evidence="7 8" key="1">
    <citation type="submission" date="2018-12" db="EMBL/GenBank/DDBJ databases">
        <title>Dyella dinghuensis sp. nov. DHOA06 and Dyella choica sp. nov. 4M-K27, isolated from forest soil.</title>
        <authorList>
            <person name="Qiu L.-H."/>
            <person name="Gao Z.-H."/>
        </authorList>
    </citation>
    <scope>NUCLEOTIDE SEQUENCE [LARGE SCALE GENOMIC DNA]</scope>
    <source>
        <strain evidence="7 8">4M-K27</strain>
    </source>
</reference>
<dbReference type="FunFam" id="1.10.1200.10:FF:000005">
    <property type="entry name" value="Nonribosomal peptide synthetase 1"/>
    <property type="match status" value="1"/>
</dbReference>
<dbReference type="Gene3D" id="3.30.559.10">
    <property type="entry name" value="Chloramphenicol acetyltransferase-like domain"/>
    <property type="match status" value="1"/>
</dbReference>